<name>A0A0C4XXF2_ACIBA</name>
<gene>
    <name evidence="2" type="ORF">NG19_0012</name>
</gene>
<reference evidence="2" key="2">
    <citation type="journal article" date="2015" name="Antimicrob. Agents Chemother.">
        <title>Dissemination of blaOXA-23 in Acinetobacter spp. in China: Main Roles of Conjugative Plasmid pAZJ221 and Transposon Tn2009.</title>
        <authorList>
            <person name="Liu L.L."/>
            <person name="Ji S.J."/>
            <person name="Ruan Z."/>
            <person name="Fu Y."/>
            <person name="Fu Y.Q."/>
            <person name="Wang Y.F."/>
            <person name="Yu Y.S."/>
        </authorList>
    </citation>
    <scope>NUCLEOTIDE SEQUENCE</scope>
    <source>
        <strain evidence="2">A221</strain>
        <plasmid evidence="2">pAZJ221</plasmid>
    </source>
</reference>
<evidence type="ECO:0000256" key="1">
    <source>
        <dbReference type="SAM" id="Phobius"/>
    </source>
</evidence>
<dbReference type="EMBL" id="KM922672">
    <property type="protein sequence ID" value="AJF79848.1"/>
    <property type="molecule type" value="Genomic_DNA"/>
</dbReference>
<proteinExistence type="predicted"/>
<dbReference type="PATRIC" id="fig|470.1342.peg.3903"/>
<feature type="transmembrane region" description="Helical" evidence="1">
    <location>
        <begin position="183"/>
        <end position="201"/>
    </location>
</feature>
<keyword evidence="1" id="KW-1133">Transmembrane helix</keyword>
<accession>A0A0C4XXF2</accession>
<reference evidence="2" key="1">
    <citation type="submission" date="2014-10" db="EMBL/GenBank/DDBJ databases">
        <authorList>
            <person name="Liu L."/>
            <person name="Ji S."/>
            <person name="Ruan Z."/>
            <person name="Fu Y."/>
            <person name="Fu Y."/>
            <person name="Wang Y."/>
            <person name="Yu Y."/>
        </authorList>
    </citation>
    <scope>NUCLEOTIDE SEQUENCE</scope>
    <source>
        <strain evidence="2">A221</strain>
        <plasmid evidence="2">pAZJ221</plasmid>
    </source>
</reference>
<dbReference type="AlphaFoldDB" id="A0A0C4XXF2"/>
<keyword evidence="1" id="KW-0812">Transmembrane</keyword>
<geneLocation type="plasmid" evidence="2">
    <name>pAZJ221</name>
</geneLocation>
<dbReference type="RefSeq" id="WP_001010504.1">
    <property type="nucleotide sequence ID" value="NZ_CP018144.1"/>
</dbReference>
<organism evidence="2">
    <name type="scientific">Acinetobacter baumannii</name>
    <dbReference type="NCBI Taxonomy" id="470"/>
    <lineage>
        <taxon>Bacteria</taxon>
        <taxon>Pseudomonadati</taxon>
        <taxon>Pseudomonadota</taxon>
        <taxon>Gammaproteobacteria</taxon>
        <taxon>Moraxellales</taxon>
        <taxon>Moraxellaceae</taxon>
        <taxon>Acinetobacter</taxon>
        <taxon>Acinetobacter calcoaceticus/baumannii complex</taxon>
    </lineage>
</organism>
<keyword evidence="1" id="KW-0472">Membrane</keyword>
<evidence type="ECO:0000313" key="2">
    <source>
        <dbReference type="EMBL" id="AJF79848.1"/>
    </source>
</evidence>
<protein>
    <submittedName>
        <fullName evidence="2">Uncharacterized protein</fullName>
    </submittedName>
</protein>
<keyword evidence="2" id="KW-0614">Plasmid</keyword>
<sequence>MNFNNKQLGHMATHSAKLFHRKGTQPPLCAQIQTRIPNTYISSATVNLERFTWSDPLQIETNKRTDIVDLKTKQITVSYNNNLDSVAITPMTAIGLYYELFKRENNSDEFVPGTKLTDFCIEFNDRALCEYNEVISTLNGHIKAFSTPEIKANSLSGTKKISLDENTFGLTVQLKNANLSSNMIAVGLPSITAIAGFFMFIEHRTGIKADFAIGIKNTIKNTVVEMYGNRSSLRGFRSFIDKRVDQRNGDIELTFIIRCNSTEEVINLKSWIQSNDFKIAGGDVHYKVISDVLYDDCCWIYEADPATVQEDIKNREITEIPLNADALDYALILHRTNYIDSDNKYTVSANGYAFLGSPEFDPYSRAHSGMHVWAEVIFAVIYLNRNLDLKKCFWSKQDRIEGGLLCWSAIS</sequence>